<organism evidence="2 3">
    <name type="scientific">Roseofilum casamattae BLCC-M143</name>
    <dbReference type="NCBI Taxonomy" id="3022442"/>
    <lineage>
        <taxon>Bacteria</taxon>
        <taxon>Bacillati</taxon>
        <taxon>Cyanobacteriota</taxon>
        <taxon>Cyanophyceae</taxon>
        <taxon>Desertifilales</taxon>
        <taxon>Desertifilaceae</taxon>
        <taxon>Roseofilum</taxon>
        <taxon>Roseofilum casamattae</taxon>
    </lineage>
</organism>
<keyword evidence="2" id="KW-0328">Glycosyltransferase</keyword>
<keyword evidence="3" id="KW-1185">Reference proteome</keyword>
<dbReference type="EMBL" id="JAQOSQ010000004">
    <property type="protein sequence ID" value="MDJ1182797.1"/>
    <property type="molecule type" value="Genomic_DNA"/>
</dbReference>
<dbReference type="InterPro" id="IPR001173">
    <property type="entry name" value="Glyco_trans_2-like"/>
</dbReference>
<reference evidence="2 3" key="1">
    <citation type="submission" date="2023-01" db="EMBL/GenBank/DDBJ databases">
        <title>Novel diversity within Roseofilum (Cyanobacteria; Desertifilaceae) from marine benthic mats with descriptions of four novel species.</title>
        <authorList>
            <person name="Wang Y."/>
            <person name="Berthold D.E."/>
            <person name="Hu J."/>
            <person name="Lefler F.W."/>
            <person name="Laughinghouse H.D. IV."/>
        </authorList>
    </citation>
    <scope>NUCLEOTIDE SEQUENCE [LARGE SCALE GENOMIC DNA]</scope>
    <source>
        <strain evidence="2 3">BLCC-M143</strain>
    </source>
</reference>
<evidence type="ECO:0000313" key="3">
    <source>
        <dbReference type="Proteomes" id="UP001232992"/>
    </source>
</evidence>
<dbReference type="GO" id="GO:0016757">
    <property type="term" value="F:glycosyltransferase activity"/>
    <property type="evidence" value="ECO:0007669"/>
    <property type="project" value="UniProtKB-KW"/>
</dbReference>
<dbReference type="InterPro" id="IPR050834">
    <property type="entry name" value="Glycosyltransf_2"/>
</dbReference>
<evidence type="ECO:0000313" key="2">
    <source>
        <dbReference type="EMBL" id="MDJ1182797.1"/>
    </source>
</evidence>
<dbReference type="EC" id="2.4.-.-" evidence="2"/>
<sequence>MTAKIAIVLATYNPHPTYFQKQIQSLREQTWQNWICYVVDDRSSAESQAIITSTLGNDCRFCFFSHSENTGSYHNFERGLQLCAEDETIDAIATCDQDDIWIRDKLETQWQALESKSAILVHSDLELIDGQDKTRYPSAWEFERRSPQNLTPERLLLRNTITGCAMMFRSELLAKILPFPLHNGGDWCHDWWIALMASHQGAIAHLTVPLVRYRIHESNSVGVVRNAGTFSQELIAGLQKAEKLQGLSYITHRNLNRAVCDRENLNPNDLHHNPFSGESLNFGLPILCLGWQSWQGGYGSPGIAMRVFVHKCRHDLARLFEIKML</sequence>
<proteinExistence type="predicted"/>
<dbReference type="Gene3D" id="3.90.550.10">
    <property type="entry name" value="Spore Coat Polysaccharide Biosynthesis Protein SpsA, Chain A"/>
    <property type="match status" value="1"/>
</dbReference>
<dbReference type="Pfam" id="PF00535">
    <property type="entry name" value="Glycos_transf_2"/>
    <property type="match status" value="1"/>
</dbReference>
<evidence type="ECO:0000259" key="1">
    <source>
        <dbReference type="Pfam" id="PF00535"/>
    </source>
</evidence>
<accession>A0ABT7BVG8</accession>
<gene>
    <name evidence="2" type="ORF">PMH09_06270</name>
</gene>
<keyword evidence="2" id="KW-0808">Transferase</keyword>
<dbReference type="Proteomes" id="UP001232992">
    <property type="component" value="Unassembled WGS sequence"/>
</dbReference>
<name>A0ABT7BVG8_9CYAN</name>
<protein>
    <submittedName>
        <fullName evidence="2">Glycosyltransferase</fullName>
        <ecNumber evidence="2">2.4.-.-</ecNumber>
    </submittedName>
</protein>
<dbReference type="SUPFAM" id="SSF53448">
    <property type="entry name" value="Nucleotide-diphospho-sugar transferases"/>
    <property type="match status" value="1"/>
</dbReference>
<dbReference type="PANTHER" id="PTHR43685">
    <property type="entry name" value="GLYCOSYLTRANSFERASE"/>
    <property type="match status" value="1"/>
</dbReference>
<feature type="domain" description="Glycosyltransferase 2-like" evidence="1">
    <location>
        <begin position="7"/>
        <end position="174"/>
    </location>
</feature>
<dbReference type="PANTHER" id="PTHR43685:SF2">
    <property type="entry name" value="GLYCOSYLTRANSFERASE 2-LIKE DOMAIN-CONTAINING PROTEIN"/>
    <property type="match status" value="1"/>
</dbReference>
<dbReference type="InterPro" id="IPR029044">
    <property type="entry name" value="Nucleotide-diphossugar_trans"/>
</dbReference>
<comment type="caution">
    <text evidence="2">The sequence shown here is derived from an EMBL/GenBank/DDBJ whole genome shotgun (WGS) entry which is preliminary data.</text>
</comment>
<dbReference type="RefSeq" id="WP_283757450.1">
    <property type="nucleotide sequence ID" value="NZ_JAQOSQ010000004.1"/>
</dbReference>